<keyword evidence="4" id="KW-0547">Nucleotide-binding</keyword>
<comment type="cofactor">
    <cofactor evidence="13">
        <name>Mg(2+)</name>
        <dbReference type="ChEBI" id="CHEBI:18420"/>
    </cofactor>
    <text evidence="13">Binds 1 Mg(2+) ion per subunit.</text>
</comment>
<feature type="binding site" evidence="13">
    <location>
        <position position="468"/>
    </location>
    <ligand>
        <name>2-[(2R,5Z)-2-carboxy-4-methylthiazol-5(2H)-ylidene]ethyl phosphate</name>
        <dbReference type="ChEBI" id="CHEBI:62899"/>
    </ligand>
</feature>
<evidence type="ECO:0000256" key="2">
    <source>
        <dbReference type="ARBA" id="ARBA00022679"/>
    </source>
</evidence>
<dbReference type="PANTHER" id="PTHR20858">
    <property type="entry name" value="PHOSPHOMETHYLPYRIMIDINE KINASE"/>
    <property type="match status" value="1"/>
</dbReference>
<organism evidence="16 17">
    <name type="scientific">Thalassotalea loyana</name>
    <dbReference type="NCBI Taxonomy" id="280483"/>
    <lineage>
        <taxon>Bacteria</taxon>
        <taxon>Pseudomonadati</taxon>
        <taxon>Pseudomonadota</taxon>
        <taxon>Gammaproteobacteria</taxon>
        <taxon>Alteromonadales</taxon>
        <taxon>Colwelliaceae</taxon>
        <taxon>Thalassotalea</taxon>
    </lineage>
</organism>
<evidence type="ECO:0000256" key="12">
    <source>
        <dbReference type="ARBA" id="ARBA00047883"/>
    </source>
</evidence>
<accession>A0ABQ6HGF3</accession>
<keyword evidence="6" id="KW-0067">ATP-binding</keyword>
<evidence type="ECO:0000256" key="1">
    <source>
        <dbReference type="ARBA" id="ARBA00005165"/>
    </source>
</evidence>
<evidence type="ECO:0000259" key="14">
    <source>
        <dbReference type="Pfam" id="PF02581"/>
    </source>
</evidence>
<evidence type="ECO:0000256" key="6">
    <source>
        <dbReference type="ARBA" id="ARBA00022840"/>
    </source>
</evidence>
<dbReference type="HAMAP" id="MF_00097">
    <property type="entry name" value="TMP_synthase"/>
    <property type="match status" value="1"/>
</dbReference>
<evidence type="ECO:0000256" key="11">
    <source>
        <dbReference type="ARBA" id="ARBA00047851"/>
    </source>
</evidence>
<protein>
    <recommendedName>
        <fullName evidence="13">Thiamine-phosphate synthase</fullName>
        <shortName evidence="13">TP synthase</shortName>
        <shortName evidence="13">TPS</shortName>
        <ecNumber evidence="13">2.5.1.3</ecNumber>
    </recommendedName>
    <alternativeName>
        <fullName evidence="13">Thiamine-phosphate pyrophosphorylase</fullName>
        <shortName evidence="13">TMP pyrophosphorylase</shortName>
        <shortName evidence="13">TMP-PPase</shortName>
    </alternativeName>
</protein>
<evidence type="ECO:0000256" key="9">
    <source>
        <dbReference type="ARBA" id="ARBA00023268"/>
    </source>
</evidence>
<comment type="pathway">
    <text evidence="1 13">Cofactor biosynthesis; thiamine diphosphate biosynthesis; thiamine phosphate from 4-amino-2-methyl-5-diphosphomethylpyrimidine and 4-methyl-5-(2-phosphoethyl)-thiazole: step 1/1.</text>
</comment>
<evidence type="ECO:0000256" key="3">
    <source>
        <dbReference type="ARBA" id="ARBA00022723"/>
    </source>
</evidence>
<evidence type="ECO:0000313" key="16">
    <source>
        <dbReference type="EMBL" id="GLX87191.1"/>
    </source>
</evidence>
<evidence type="ECO:0000313" key="17">
    <source>
        <dbReference type="Proteomes" id="UP001157134"/>
    </source>
</evidence>
<dbReference type="EMBL" id="BSSV01000009">
    <property type="protein sequence ID" value="GLX87191.1"/>
    <property type="molecule type" value="Genomic_DNA"/>
</dbReference>
<comment type="function">
    <text evidence="13">Condenses 4-methyl-5-(beta-hydroxyethyl)thiazole monophosphate (THZ-P) and 2-methyl-4-amino-5-hydroxymethyl pyrimidine pyrophosphate (HMP-PP) to form thiamine monophosphate (TMP).</text>
</comment>
<feature type="binding site" evidence="13">
    <location>
        <position position="372"/>
    </location>
    <ligand>
        <name>Mg(2+)</name>
        <dbReference type="ChEBI" id="CHEBI:18420"/>
    </ligand>
</feature>
<dbReference type="InterPro" id="IPR022998">
    <property type="entry name" value="ThiamineP_synth_TenI"/>
</dbReference>
<dbReference type="InterPro" id="IPR013785">
    <property type="entry name" value="Aldolase_TIM"/>
</dbReference>
<dbReference type="InterPro" id="IPR029056">
    <property type="entry name" value="Ribokinase-like"/>
</dbReference>
<dbReference type="InterPro" id="IPR013749">
    <property type="entry name" value="PM/HMP-P_kinase-1"/>
</dbReference>
<dbReference type="Gene3D" id="3.20.20.70">
    <property type="entry name" value="Aldolase class I"/>
    <property type="match status" value="1"/>
</dbReference>
<dbReference type="EC" id="2.5.1.3" evidence="13"/>
<comment type="similarity">
    <text evidence="13">Belongs to the thiamine-phosphate synthase family.</text>
</comment>
<keyword evidence="2 13" id="KW-0808">Transferase</keyword>
<feature type="binding site" evidence="13">
    <location>
        <position position="439"/>
    </location>
    <ligand>
        <name>4-amino-2-methyl-5-(diphosphooxymethyl)pyrimidine</name>
        <dbReference type="ChEBI" id="CHEBI:57841"/>
    </ligand>
</feature>
<dbReference type="NCBIfam" id="NF002904">
    <property type="entry name" value="PRK03512.1"/>
    <property type="match status" value="1"/>
</dbReference>
<name>A0ABQ6HGF3_9GAMM</name>
<dbReference type="PANTHER" id="PTHR20858:SF17">
    <property type="entry name" value="HYDROXYMETHYLPYRIMIDINE_PHOSPHOMETHYLPYRIMIDINE KINASE THI20-RELATED"/>
    <property type="match status" value="1"/>
</dbReference>
<dbReference type="Proteomes" id="UP001157134">
    <property type="component" value="Unassembled WGS sequence"/>
</dbReference>
<comment type="catalytic activity">
    <reaction evidence="11 13">
        <text>2-(2-carboxy-4-methylthiazol-5-yl)ethyl phosphate + 4-amino-2-methyl-5-(diphosphooxymethyl)pyrimidine + 2 H(+) = thiamine phosphate + CO2 + diphosphate</text>
        <dbReference type="Rhea" id="RHEA:47848"/>
        <dbReference type="ChEBI" id="CHEBI:15378"/>
        <dbReference type="ChEBI" id="CHEBI:16526"/>
        <dbReference type="ChEBI" id="CHEBI:33019"/>
        <dbReference type="ChEBI" id="CHEBI:37575"/>
        <dbReference type="ChEBI" id="CHEBI:57841"/>
        <dbReference type="ChEBI" id="CHEBI:62890"/>
        <dbReference type="EC" id="2.5.1.3"/>
    </reaction>
</comment>
<feature type="binding site" evidence="13">
    <location>
        <position position="391"/>
    </location>
    <ligand>
        <name>Mg(2+)</name>
        <dbReference type="ChEBI" id="CHEBI:18420"/>
    </ligand>
</feature>
<dbReference type="Pfam" id="PF02581">
    <property type="entry name" value="TMP-TENI"/>
    <property type="match status" value="1"/>
</dbReference>
<gene>
    <name evidence="13" type="primary">thiE</name>
    <name evidence="16" type="ORF">tloyanaT_34440</name>
</gene>
<dbReference type="RefSeq" id="WP_284301005.1">
    <property type="nucleotide sequence ID" value="NZ_BSSV01000009.1"/>
</dbReference>
<evidence type="ECO:0000256" key="5">
    <source>
        <dbReference type="ARBA" id="ARBA00022777"/>
    </source>
</evidence>
<keyword evidence="7 13" id="KW-0460">Magnesium</keyword>
<comment type="catalytic activity">
    <reaction evidence="10 13">
        <text>4-methyl-5-(2-phosphooxyethyl)-thiazole + 4-amino-2-methyl-5-(diphosphooxymethyl)pyrimidine + H(+) = thiamine phosphate + diphosphate</text>
        <dbReference type="Rhea" id="RHEA:22328"/>
        <dbReference type="ChEBI" id="CHEBI:15378"/>
        <dbReference type="ChEBI" id="CHEBI:33019"/>
        <dbReference type="ChEBI" id="CHEBI:37575"/>
        <dbReference type="ChEBI" id="CHEBI:57841"/>
        <dbReference type="ChEBI" id="CHEBI:58296"/>
        <dbReference type="EC" id="2.5.1.3"/>
    </reaction>
</comment>
<sequence length="509" mass="55359">MNSTSKMPVVLAIGGSDNTAGAGIQADVTTINQLGCHPVCVITAVTSQNPMGVHSINPVALEVIASQIKSICDIQIPKVIKIGLLANIAQVEMISQWLTSLGENKPVVIYDPVAVASNGSALTEQDILPSIKEKLLPVVDIITPNAQESQTITGEYILSWDSLPSVATQINKLGVSHCILKGGHVDLHNDYCVDMLQSGTAPQTPKRYWVANRKINTKQSHGTGCTFASAIASFVAREYHIRDAFMLTNAYIHKCLSLSRENPFHSLTRTQFPSEKEYFGEVLLNNSPLAMELDWYQEDQLAYRAGFEACTHLPLGLYPVVDSVDWVERLLKLGVKTVQIRIKHLAGDLLKQALTKAVALGNQYDAQVFINDYWQLAIELDAYGVHLGQEDMDDANLLAIQNAGLRLGISTHGHYELLKMHQLKPSYLAIGAIFPTKTKNMTGQIQGLTALKQLLPLLEGTPVTAIGGISVERAEHVLATGIKSIAVVTAITEAENPDKAAQDFLNLLS</sequence>
<keyword evidence="17" id="KW-1185">Reference proteome</keyword>
<feature type="binding site" evidence="13">
    <location>
        <position position="410"/>
    </location>
    <ligand>
        <name>4-amino-2-methyl-5-(diphosphooxymethyl)pyrimidine</name>
        <dbReference type="ChEBI" id="CHEBI:57841"/>
    </ligand>
</feature>
<dbReference type="InterPro" id="IPR034291">
    <property type="entry name" value="TMP_synthase"/>
</dbReference>
<evidence type="ECO:0000256" key="4">
    <source>
        <dbReference type="ARBA" id="ARBA00022741"/>
    </source>
</evidence>
<dbReference type="Gene3D" id="3.40.1190.20">
    <property type="match status" value="1"/>
</dbReference>
<feature type="domain" description="Thiamine phosphate synthase/TenI" evidence="14">
    <location>
        <begin position="322"/>
        <end position="491"/>
    </location>
</feature>
<dbReference type="GO" id="GO:0016301">
    <property type="term" value="F:kinase activity"/>
    <property type="evidence" value="ECO:0007669"/>
    <property type="project" value="UniProtKB-KW"/>
</dbReference>
<dbReference type="InterPro" id="IPR036206">
    <property type="entry name" value="ThiamineP_synth_sf"/>
</dbReference>
<evidence type="ECO:0000256" key="10">
    <source>
        <dbReference type="ARBA" id="ARBA00047334"/>
    </source>
</evidence>
<feature type="binding site" evidence="13">
    <location>
        <begin position="339"/>
        <end position="343"/>
    </location>
    <ligand>
        <name>4-amino-2-methyl-5-(diphosphooxymethyl)pyrimidine</name>
        <dbReference type="ChEBI" id="CHEBI:57841"/>
    </ligand>
</feature>
<keyword evidence="5 16" id="KW-0418">Kinase</keyword>
<evidence type="ECO:0000256" key="7">
    <source>
        <dbReference type="ARBA" id="ARBA00022842"/>
    </source>
</evidence>
<feature type="binding site" evidence="13">
    <location>
        <begin position="488"/>
        <end position="489"/>
    </location>
    <ligand>
        <name>2-[(2R,5Z)-2-carboxy-4-methylthiazol-5(2H)-ylidene]ethyl phosphate</name>
        <dbReference type="ChEBI" id="CHEBI:62899"/>
    </ligand>
</feature>
<dbReference type="Pfam" id="PF08543">
    <property type="entry name" value="Phos_pyr_kin"/>
    <property type="match status" value="1"/>
</dbReference>
<dbReference type="CDD" id="cd00564">
    <property type="entry name" value="TMP_TenI"/>
    <property type="match status" value="1"/>
</dbReference>
<keyword evidence="8 13" id="KW-0784">Thiamine biosynthesis</keyword>
<feature type="domain" description="Pyridoxamine kinase/Phosphomethylpyrimidine kinase" evidence="15">
    <location>
        <begin position="17"/>
        <end position="257"/>
    </location>
</feature>
<feature type="binding site" evidence="13">
    <location>
        <position position="371"/>
    </location>
    <ligand>
        <name>4-amino-2-methyl-5-(diphosphooxymethyl)pyrimidine</name>
        <dbReference type="ChEBI" id="CHEBI:57841"/>
    </ligand>
</feature>
<reference evidence="16 17" key="1">
    <citation type="submission" date="2023-03" db="EMBL/GenBank/DDBJ databases">
        <title>Thalassotalea loyana LMG 22536T draft genome sequence.</title>
        <authorList>
            <person name="Sawabe T."/>
        </authorList>
    </citation>
    <scope>NUCLEOTIDE SEQUENCE [LARGE SCALE GENOMIC DNA]</scope>
    <source>
        <strain evidence="16 17">LMG 22536</strain>
    </source>
</reference>
<evidence type="ECO:0000256" key="13">
    <source>
        <dbReference type="HAMAP-Rule" id="MF_00097"/>
    </source>
</evidence>
<keyword evidence="3 13" id="KW-0479">Metal-binding</keyword>
<comment type="catalytic activity">
    <reaction evidence="12 13">
        <text>2-[(2R,5Z)-2-carboxy-4-methylthiazol-5(2H)-ylidene]ethyl phosphate + 4-amino-2-methyl-5-(diphosphooxymethyl)pyrimidine + 2 H(+) = thiamine phosphate + CO2 + diphosphate</text>
        <dbReference type="Rhea" id="RHEA:47844"/>
        <dbReference type="ChEBI" id="CHEBI:15378"/>
        <dbReference type="ChEBI" id="CHEBI:16526"/>
        <dbReference type="ChEBI" id="CHEBI:33019"/>
        <dbReference type="ChEBI" id="CHEBI:37575"/>
        <dbReference type="ChEBI" id="CHEBI:57841"/>
        <dbReference type="ChEBI" id="CHEBI:62899"/>
        <dbReference type="EC" id="2.5.1.3"/>
    </reaction>
</comment>
<dbReference type="NCBIfam" id="TIGR00693">
    <property type="entry name" value="thiE"/>
    <property type="match status" value="1"/>
</dbReference>
<keyword evidence="9" id="KW-0511">Multifunctional enzyme</keyword>
<dbReference type="CDD" id="cd01169">
    <property type="entry name" value="HMPP_kinase"/>
    <property type="match status" value="1"/>
</dbReference>
<dbReference type="SUPFAM" id="SSF53613">
    <property type="entry name" value="Ribokinase-like"/>
    <property type="match status" value="1"/>
</dbReference>
<dbReference type="SUPFAM" id="SSF51391">
    <property type="entry name" value="Thiamin phosphate synthase"/>
    <property type="match status" value="1"/>
</dbReference>
<evidence type="ECO:0000259" key="15">
    <source>
        <dbReference type="Pfam" id="PF08543"/>
    </source>
</evidence>
<comment type="caution">
    <text evidence="16">The sequence shown here is derived from an EMBL/GenBank/DDBJ whole genome shotgun (WGS) entry which is preliminary data.</text>
</comment>
<evidence type="ECO:0000256" key="8">
    <source>
        <dbReference type="ARBA" id="ARBA00022977"/>
    </source>
</evidence>
<feature type="binding site" evidence="13">
    <location>
        <begin position="436"/>
        <end position="438"/>
    </location>
    <ligand>
        <name>2-[(2R,5Z)-2-carboxy-4-methylthiazol-5(2H)-ylidene]ethyl phosphate</name>
        <dbReference type="ChEBI" id="CHEBI:62899"/>
    </ligand>
</feature>
<proteinExistence type="inferred from homology"/>
<dbReference type="InterPro" id="IPR004399">
    <property type="entry name" value="HMP/HMP-P_kinase_dom"/>
</dbReference>